<keyword evidence="2" id="KW-1185">Reference proteome</keyword>
<organism evidence="1 2">
    <name type="scientific">Liparis tanakae</name>
    <name type="common">Tanaka's snailfish</name>
    <dbReference type="NCBI Taxonomy" id="230148"/>
    <lineage>
        <taxon>Eukaryota</taxon>
        <taxon>Metazoa</taxon>
        <taxon>Chordata</taxon>
        <taxon>Craniata</taxon>
        <taxon>Vertebrata</taxon>
        <taxon>Euteleostomi</taxon>
        <taxon>Actinopterygii</taxon>
        <taxon>Neopterygii</taxon>
        <taxon>Teleostei</taxon>
        <taxon>Neoteleostei</taxon>
        <taxon>Acanthomorphata</taxon>
        <taxon>Eupercaria</taxon>
        <taxon>Perciformes</taxon>
        <taxon>Cottioidei</taxon>
        <taxon>Cottales</taxon>
        <taxon>Liparidae</taxon>
        <taxon>Liparis</taxon>
    </lineage>
</organism>
<sequence>MLDTETWGCEYTLVLFKVKVKGDIWLRSRSLTAENREQLVEHGRAERMNQQLLSRELLEETKPRRHE</sequence>
<dbReference type="EMBL" id="SRLO01000250">
    <property type="protein sequence ID" value="TNN64567.1"/>
    <property type="molecule type" value="Genomic_DNA"/>
</dbReference>
<protein>
    <submittedName>
        <fullName evidence="1">Uncharacterized protein</fullName>
    </submittedName>
</protein>
<reference evidence="1 2" key="1">
    <citation type="submission" date="2019-03" db="EMBL/GenBank/DDBJ databases">
        <title>First draft genome of Liparis tanakae, snailfish: a comprehensive survey of snailfish specific genes.</title>
        <authorList>
            <person name="Kim W."/>
            <person name="Song I."/>
            <person name="Jeong J.-H."/>
            <person name="Kim D."/>
            <person name="Kim S."/>
            <person name="Ryu S."/>
            <person name="Song J.Y."/>
            <person name="Lee S.K."/>
        </authorList>
    </citation>
    <scope>NUCLEOTIDE SEQUENCE [LARGE SCALE GENOMIC DNA]</scope>
    <source>
        <tissue evidence="1">Muscle</tissue>
    </source>
</reference>
<evidence type="ECO:0000313" key="2">
    <source>
        <dbReference type="Proteomes" id="UP000314294"/>
    </source>
</evidence>
<dbReference type="Proteomes" id="UP000314294">
    <property type="component" value="Unassembled WGS sequence"/>
</dbReference>
<proteinExistence type="predicted"/>
<dbReference type="AlphaFoldDB" id="A0A4Z2HFB9"/>
<comment type="caution">
    <text evidence="1">The sequence shown here is derived from an EMBL/GenBank/DDBJ whole genome shotgun (WGS) entry which is preliminary data.</text>
</comment>
<name>A0A4Z2HFB9_9TELE</name>
<accession>A0A4Z2HFB9</accession>
<evidence type="ECO:0000313" key="1">
    <source>
        <dbReference type="EMBL" id="TNN64567.1"/>
    </source>
</evidence>
<gene>
    <name evidence="1" type="ORF">EYF80_025194</name>
</gene>